<evidence type="ECO:0000313" key="2">
    <source>
        <dbReference type="EMBL" id="VEL18034.1"/>
    </source>
</evidence>
<feature type="non-terminal residue" evidence="2">
    <location>
        <position position="1"/>
    </location>
</feature>
<keyword evidence="3" id="KW-1185">Reference proteome</keyword>
<comment type="caution">
    <text evidence="2">The sequence shown here is derived from an EMBL/GenBank/DDBJ whole genome shotgun (WGS) entry which is preliminary data.</text>
</comment>
<name>A0A3S5A2I3_9PLAT</name>
<dbReference type="Proteomes" id="UP000784294">
    <property type="component" value="Unassembled WGS sequence"/>
</dbReference>
<organism evidence="2 3">
    <name type="scientific">Protopolystoma xenopodis</name>
    <dbReference type="NCBI Taxonomy" id="117903"/>
    <lineage>
        <taxon>Eukaryota</taxon>
        <taxon>Metazoa</taxon>
        <taxon>Spiralia</taxon>
        <taxon>Lophotrochozoa</taxon>
        <taxon>Platyhelminthes</taxon>
        <taxon>Monogenea</taxon>
        <taxon>Polyopisthocotylea</taxon>
        <taxon>Polystomatidea</taxon>
        <taxon>Polystomatidae</taxon>
        <taxon>Protopolystoma</taxon>
    </lineage>
</organism>
<feature type="domain" description="Ig-like" evidence="1">
    <location>
        <begin position="81"/>
        <end position="195"/>
    </location>
</feature>
<gene>
    <name evidence="2" type="ORF">PXEA_LOCUS11474</name>
</gene>
<reference evidence="2" key="1">
    <citation type="submission" date="2018-11" db="EMBL/GenBank/DDBJ databases">
        <authorList>
            <consortium name="Pathogen Informatics"/>
        </authorList>
    </citation>
    <scope>NUCLEOTIDE SEQUENCE</scope>
</reference>
<evidence type="ECO:0000259" key="1">
    <source>
        <dbReference type="PROSITE" id="PS50835"/>
    </source>
</evidence>
<evidence type="ECO:0000313" key="3">
    <source>
        <dbReference type="Proteomes" id="UP000784294"/>
    </source>
</evidence>
<dbReference type="AlphaFoldDB" id="A0A3S5A2I3"/>
<protein>
    <recommendedName>
        <fullName evidence="1">Ig-like domain-containing protein</fullName>
    </recommendedName>
</protein>
<dbReference type="EMBL" id="CAAALY010035337">
    <property type="protein sequence ID" value="VEL18034.1"/>
    <property type="molecule type" value="Genomic_DNA"/>
</dbReference>
<dbReference type="PROSITE" id="PS50835">
    <property type="entry name" value="IG_LIKE"/>
    <property type="match status" value="1"/>
</dbReference>
<accession>A0A3S5A2I3</accession>
<sequence length="223" mass="24419">GLFPAVVTTASFVSLKWEIDEVESLEAVKPKPSATGLDATFGLPQDGVTFQSDPPAPRLDFVKHVEPGVRMRLECTVHSEPQSTGLEFESRSTGQAGPPVSVYLTCPLANGVCLEDCKSSAWVEGIQCEELLRPATEPPDMPVAWRQDRRADEPETGAQQRVFRYLVPQVTGRHNGTWACQSRGSSSLQKQLVVSGKLCPQQGKQPHQRVAMGNRVVLRIEDV</sequence>
<dbReference type="InterPro" id="IPR007110">
    <property type="entry name" value="Ig-like_dom"/>
</dbReference>
<proteinExistence type="predicted"/>